<evidence type="ECO:0000313" key="2">
    <source>
        <dbReference type="EMBL" id="WZH50171.1"/>
    </source>
</evidence>
<protein>
    <submittedName>
        <fullName evidence="2">Gluconolactonase</fullName>
    </submittedName>
</protein>
<reference evidence="2 3" key="1">
    <citation type="submission" date="2024-04" db="EMBL/GenBank/DDBJ databases">
        <title>Complete genome sequence of Fusarium acuminatum.</title>
        <authorList>
            <person name="Lan B."/>
        </authorList>
    </citation>
    <scope>NUCLEOTIDE SEQUENCE [LARGE SCALE GENOMIC DNA]</scope>
    <source>
        <strain evidence="2">1A</strain>
    </source>
</reference>
<evidence type="ECO:0000259" key="1">
    <source>
        <dbReference type="Pfam" id="PF08450"/>
    </source>
</evidence>
<gene>
    <name evidence="2" type="ORF">QYS62_011413</name>
</gene>
<dbReference type="PANTHER" id="PTHR47064">
    <property type="entry name" value="PUTATIVE (AFU_ORTHOLOGUE AFUA_1G08990)-RELATED"/>
    <property type="match status" value="1"/>
</dbReference>
<organism evidence="2 3">
    <name type="scientific">Fusarium acuminatum</name>
    <dbReference type="NCBI Taxonomy" id="5515"/>
    <lineage>
        <taxon>Eukaryota</taxon>
        <taxon>Fungi</taxon>
        <taxon>Dikarya</taxon>
        <taxon>Ascomycota</taxon>
        <taxon>Pezizomycotina</taxon>
        <taxon>Sordariomycetes</taxon>
        <taxon>Hypocreomycetidae</taxon>
        <taxon>Hypocreales</taxon>
        <taxon>Nectriaceae</taxon>
        <taxon>Fusarium</taxon>
        <taxon>Fusarium tricinctum species complex</taxon>
    </lineage>
</organism>
<dbReference type="PANTHER" id="PTHR47064:SF2">
    <property type="entry name" value="SMP-30_GLUCONOLACTONASE_LRE-LIKE REGION DOMAIN-CONTAINING PROTEIN-RELATED"/>
    <property type="match status" value="1"/>
</dbReference>
<dbReference type="Gene3D" id="2.120.10.30">
    <property type="entry name" value="TolB, C-terminal domain"/>
    <property type="match status" value="1"/>
</dbReference>
<dbReference type="Pfam" id="PF08450">
    <property type="entry name" value="SGL"/>
    <property type="match status" value="1"/>
</dbReference>
<evidence type="ECO:0000313" key="3">
    <source>
        <dbReference type="Proteomes" id="UP001489902"/>
    </source>
</evidence>
<proteinExistence type="predicted"/>
<keyword evidence="3" id="KW-1185">Reference proteome</keyword>
<dbReference type="SUPFAM" id="SSF63829">
    <property type="entry name" value="Calcium-dependent phosphotriesterase"/>
    <property type="match status" value="1"/>
</dbReference>
<dbReference type="EMBL" id="CP151266">
    <property type="protein sequence ID" value="WZH50171.1"/>
    <property type="molecule type" value="Genomic_DNA"/>
</dbReference>
<dbReference type="Proteomes" id="UP001489902">
    <property type="component" value="Chromosome 7"/>
</dbReference>
<dbReference type="InterPro" id="IPR011042">
    <property type="entry name" value="6-blade_b-propeller_TolB-like"/>
</dbReference>
<name>A0ABZ2XBE2_9HYPO</name>
<dbReference type="InterPro" id="IPR052988">
    <property type="entry name" value="Oryzine_lactonohydrolase"/>
</dbReference>
<sequence length="349" mass="37672">MAFKIYNEAGKAIFGDSPQLDLIHENHEYPFAHEAGVFIPEENALFVTSNQFEDTKSGKKKIQISKVKLSADGMALGCEEIDAPAVLMANGGVNYKGGVLFCSQGSMDSPGGLVSMEPIPPYRCSTLISSFHGRDFNSVNDVVVHSDGSIWFTDPIYGFEQGIRPRPKLPSQAYRYDPSSESIRAMADGFGRPNGICFSPDEKIVYVTDTDWIHGDGTTDDTRASHIYAFDIGVYSGQPFLINRRLFAMADVGIPDGIKCDTNGNVYSGCGDGVNIWSAGGVLLGKILIEGGVANFCFGANGHLFMLNEFKLAEHLPAPTSAFTSVLLSRVTSQSPNPKAATSIKSEPM</sequence>
<feature type="domain" description="SMP-30/Gluconolactonase/LRE-like region" evidence="1">
    <location>
        <begin position="122"/>
        <end position="305"/>
    </location>
</feature>
<accession>A0ABZ2XBE2</accession>
<dbReference type="InterPro" id="IPR013658">
    <property type="entry name" value="SGL"/>
</dbReference>